<feature type="non-terminal residue" evidence="1">
    <location>
        <position position="55"/>
    </location>
</feature>
<dbReference type="Gene3D" id="3.40.50.980">
    <property type="match status" value="1"/>
</dbReference>
<proteinExistence type="predicted"/>
<gene>
    <name evidence="1" type="ORF">GTI89_18985</name>
</gene>
<dbReference type="AlphaFoldDB" id="A0A6I4XQI4"/>
<dbReference type="GO" id="GO:0016874">
    <property type="term" value="F:ligase activity"/>
    <property type="evidence" value="ECO:0007669"/>
    <property type="project" value="UniProtKB-KW"/>
</dbReference>
<comment type="caution">
    <text evidence="1">The sequence shown here is derived from an EMBL/GenBank/DDBJ whole genome shotgun (WGS) entry which is preliminary data.</text>
</comment>
<dbReference type="EMBL" id="WVTI01000531">
    <property type="protein sequence ID" value="MXS28129.1"/>
    <property type="molecule type" value="Genomic_DNA"/>
</dbReference>
<accession>A0A6I4XQI4</accession>
<evidence type="ECO:0000313" key="1">
    <source>
        <dbReference type="EMBL" id="MXS28129.1"/>
    </source>
</evidence>
<reference evidence="1 2" key="1">
    <citation type="submission" date="2019-04" db="EMBL/GenBank/DDBJ databases">
        <title>Step-wise assembly of the neonatal virome modulated by breast feeding.</title>
        <authorList>
            <person name="Liang G."/>
            <person name="Bushman F."/>
        </authorList>
    </citation>
    <scope>NUCLEOTIDE SEQUENCE [LARGE SCALE GENOMIC DNA]</scope>
    <source>
        <strain evidence="1 2">E3404</strain>
    </source>
</reference>
<sequence>MEKVINMIQTIDEWARKEPQRPVYLTEEKVSTYGELKEKSDNLAAYLAELKTDKS</sequence>
<name>A0A6I4XQI4_ENTGA</name>
<evidence type="ECO:0000313" key="2">
    <source>
        <dbReference type="Proteomes" id="UP000439965"/>
    </source>
</evidence>
<organism evidence="1 2">
    <name type="scientific">Enterococcus gallinarum</name>
    <dbReference type="NCBI Taxonomy" id="1353"/>
    <lineage>
        <taxon>Bacteria</taxon>
        <taxon>Bacillati</taxon>
        <taxon>Bacillota</taxon>
        <taxon>Bacilli</taxon>
        <taxon>Lactobacillales</taxon>
        <taxon>Enterococcaceae</taxon>
        <taxon>Enterococcus</taxon>
    </lineage>
</organism>
<dbReference type="SUPFAM" id="SSF56801">
    <property type="entry name" value="Acetyl-CoA synthetase-like"/>
    <property type="match status" value="1"/>
</dbReference>
<protein>
    <submittedName>
        <fullName evidence="1">D-alanine--poly(Phosphoribitol) ligase subunit DltA</fullName>
    </submittedName>
</protein>
<keyword evidence="1" id="KW-0436">Ligase</keyword>
<dbReference type="Proteomes" id="UP000439965">
    <property type="component" value="Unassembled WGS sequence"/>
</dbReference>